<evidence type="ECO:0000256" key="3">
    <source>
        <dbReference type="ARBA" id="ARBA00023163"/>
    </source>
</evidence>
<evidence type="ECO:0000259" key="5">
    <source>
        <dbReference type="Pfam" id="PF04153"/>
    </source>
</evidence>
<dbReference type="eggNOG" id="KOG2151">
    <property type="taxonomic scope" value="Eukaryota"/>
</dbReference>
<dbReference type="InParanoid" id="E0VA80"/>
<proteinExistence type="inferred from homology"/>
<dbReference type="AlphaFoldDB" id="E0VA80"/>
<sequence length="499" mass="56672">MDCEVWKGYEHFFLDMSGKEGTRDSEKGGKSITEKRSMPNLERVDRQKAVNQVPKRKSRHLHKYPTPSFSTVSRGLDTDPPAFPSLDLIPFDNQGIPRGQGDVSSGVIEPPDMVPSTQPEFKMVREDFPALPGTQNDSLEYGYQLAGGESTTTQPRDQPRSVGIRTHPDGRVTNIPRSMIQDQYGIAGLLSFLRAAEHDKTLEVQGLGEDLTKYGFDLNSKEFLYPNFSGPFGDYPAQPQDIDYDVPKEYLHHRKTKKKLPAIDFSRYNDDTLFYLFYTFIGDYKQLMAAAYLYDKEWRFHTEENYWMSLMVDQKNCYCFFDPTKWCKVRVIDYEIDIHKLAARPHVPNVSPPKQDLSPPSTVQSAVQLSNAPMTQQIQTVHGVQQMPVIPVSINPYTPRPAYRIITSYTPVNVNHFNPRHNIPTVFTPCPTIIGTVTPRNSIPVVPSRAIPVGPPCTRYNLSSAYAPPRNITTIYAPAPMYSSCSDSNGERLRRKKRH</sequence>
<dbReference type="OrthoDB" id="25391at2759"/>
<protein>
    <recommendedName>
        <fullName evidence="5">NOT2/NOT3/NOT5 C-terminal domain-containing protein</fullName>
    </recommendedName>
</protein>
<feature type="region of interest" description="Disordered" evidence="4">
    <location>
        <begin position="18"/>
        <end position="75"/>
    </location>
</feature>
<dbReference type="PANTHER" id="PTHR23326">
    <property type="entry name" value="CCR4 NOT-RELATED"/>
    <property type="match status" value="1"/>
</dbReference>
<comment type="similarity">
    <text evidence="1">Belongs to the CNOT2/3/5 family.</text>
</comment>
<feature type="domain" description="NOT2/NOT3/NOT5 C-terminal" evidence="5">
    <location>
        <begin position="226"/>
        <end position="340"/>
    </location>
</feature>
<dbReference type="GeneID" id="8232259"/>
<name>E0VA80_PEDHC</name>
<dbReference type="InterPro" id="IPR038635">
    <property type="entry name" value="CCR4-NOT_su2/3/5_C_sf"/>
</dbReference>
<feature type="compositionally biased region" description="Basic residues" evidence="4">
    <location>
        <begin position="54"/>
        <end position="63"/>
    </location>
</feature>
<keyword evidence="8" id="KW-1185">Reference proteome</keyword>
<dbReference type="EnsemblMetazoa" id="PHUM029800-RA">
    <property type="protein sequence ID" value="PHUM029800-PA"/>
    <property type="gene ID" value="PHUM029800"/>
</dbReference>
<accession>E0VA80</accession>
<evidence type="ECO:0000313" key="8">
    <source>
        <dbReference type="Proteomes" id="UP000009046"/>
    </source>
</evidence>
<dbReference type="Gene3D" id="2.30.30.1020">
    <property type="entry name" value="CCR4-NOT complex subunit 2/3/5, C-terminal domain"/>
    <property type="match status" value="1"/>
</dbReference>
<dbReference type="EMBL" id="DS235005">
    <property type="protein sequence ID" value="EEB10286.1"/>
    <property type="molecule type" value="Genomic_DNA"/>
</dbReference>
<evidence type="ECO:0000256" key="4">
    <source>
        <dbReference type="SAM" id="MobiDB-lite"/>
    </source>
</evidence>
<reference evidence="6" key="2">
    <citation type="submission" date="2007-04" db="EMBL/GenBank/DDBJ databases">
        <title>The genome of the human body louse.</title>
        <authorList>
            <consortium name="The Human Body Louse Genome Consortium"/>
            <person name="Kirkness E."/>
            <person name="Walenz B."/>
            <person name="Hass B."/>
            <person name="Bruggner R."/>
            <person name="Strausberg R."/>
        </authorList>
    </citation>
    <scope>NUCLEOTIDE SEQUENCE</scope>
    <source>
        <strain evidence="6">USDA</strain>
    </source>
</reference>
<dbReference type="InterPro" id="IPR007282">
    <property type="entry name" value="NOT2/3/5_C"/>
</dbReference>
<dbReference type="Pfam" id="PF04153">
    <property type="entry name" value="NOT2_3_5_C"/>
    <property type="match status" value="1"/>
</dbReference>
<dbReference type="Proteomes" id="UP000009046">
    <property type="component" value="Unassembled WGS sequence"/>
</dbReference>
<dbReference type="RefSeq" id="XP_002423024.1">
    <property type="nucleotide sequence ID" value="XM_002422979.1"/>
</dbReference>
<dbReference type="GO" id="GO:2000036">
    <property type="term" value="P:regulation of stem cell population maintenance"/>
    <property type="evidence" value="ECO:0007669"/>
    <property type="project" value="UniProtKB-ARBA"/>
</dbReference>
<evidence type="ECO:0000313" key="6">
    <source>
        <dbReference type="EMBL" id="EEB10286.1"/>
    </source>
</evidence>
<dbReference type="STRING" id="121224.E0VA80"/>
<dbReference type="VEuPathDB" id="VectorBase:PHUM029800"/>
<reference evidence="7" key="3">
    <citation type="submission" date="2020-05" db="UniProtKB">
        <authorList>
            <consortium name="EnsemblMetazoa"/>
        </authorList>
    </citation>
    <scope>IDENTIFICATION</scope>
    <source>
        <strain evidence="7">USDA</strain>
    </source>
</reference>
<feature type="region of interest" description="Disordered" evidence="4">
    <location>
        <begin position="148"/>
        <end position="174"/>
    </location>
</feature>
<feature type="compositionally biased region" description="Basic and acidic residues" evidence="4">
    <location>
        <begin position="18"/>
        <end position="48"/>
    </location>
</feature>
<evidence type="ECO:0000256" key="1">
    <source>
        <dbReference type="ARBA" id="ARBA00007682"/>
    </source>
</evidence>
<evidence type="ECO:0000313" key="7">
    <source>
        <dbReference type="EnsemblMetazoa" id="PHUM029800-PA"/>
    </source>
</evidence>
<dbReference type="GO" id="GO:0006355">
    <property type="term" value="P:regulation of DNA-templated transcription"/>
    <property type="evidence" value="ECO:0007669"/>
    <property type="project" value="InterPro"/>
</dbReference>
<keyword evidence="2" id="KW-0805">Transcription regulation</keyword>
<dbReference type="CTD" id="8232259"/>
<gene>
    <name evidence="7" type="primary">8232259</name>
    <name evidence="6" type="ORF">Phum_PHUM029800</name>
</gene>
<reference evidence="6" key="1">
    <citation type="submission" date="2007-04" db="EMBL/GenBank/DDBJ databases">
        <title>Annotation of Pediculus humanus corporis strain USDA.</title>
        <authorList>
            <person name="Kirkness E."/>
            <person name="Hannick L."/>
            <person name="Hass B."/>
            <person name="Bruggner R."/>
            <person name="Lawson D."/>
            <person name="Bidwell S."/>
            <person name="Joardar V."/>
            <person name="Caler E."/>
            <person name="Walenz B."/>
            <person name="Inman J."/>
            <person name="Schobel S."/>
            <person name="Galinsky K."/>
            <person name="Amedeo P."/>
            <person name="Strausberg R."/>
        </authorList>
    </citation>
    <scope>NUCLEOTIDE SEQUENCE</scope>
    <source>
        <strain evidence="6">USDA</strain>
    </source>
</reference>
<evidence type="ECO:0000256" key="2">
    <source>
        <dbReference type="ARBA" id="ARBA00023015"/>
    </source>
</evidence>
<organism>
    <name type="scientific">Pediculus humanus subsp. corporis</name>
    <name type="common">Body louse</name>
    <dbReference type="NCBI Taxonomy" id="121224"/>
    <lineage>
        <taxon>Eukaryota</taxon>
        <taxon>Metazoa</taxon>
        <taxon>Ecdysozoa</taxon>
        <taxon>Arthropoda</taxon>
        <taxon>Hexapoda</taxon>
        <taxon>Insecta</taxon>
        <taxon>Pterygota</taxon>
        <taxon>Neoptera</taxon>
        <taxon>Paraneoptera</taxon>
        <taxon>Psocodea</taxon>
        <taxon>Troctomorpha</taxon>
        <taxon>Phthiraptera</taxon>
        <taxon>Anoplura</taxon>
        <taxon>Pediculidae</taxon>
        <taxon>Pediculus</taxon>
    </lineage>
</organism>
<dbReference type="GO" id="GO:0030015">
    <property type="term" value="C:CCR4-NOT core complex"/>
    <property type="evidence" value="ECO:0007669"/>
    <property type="project" value="InterPro"/>
</dbReference>
<dbReference type="HOGENOM" id="CLU_546682_0_0_1"/>
<keyword evidence="3" id="KW-0804">Transcription</keyword>
<dbReference type="InterPro" id="IPR040168">
    <property type="entry name" value="Not2/3/5"/>
</dbReference>
<dbReference type="EMBL" id="AAZO01000358">
    <property type="status" value="NOT_ANNOTATED_CDS"/>
    <property type="molecule type" value="Genomic_DNA"/>
</dbReference>
<dbReference type="KEGG" id="phu:Phum_PHUM029800"/>